<proteinExistence type="predicted"/>
<gene>
    <name evidence="1" type="ORF">PBS003_LOCUS2927</name>
</gene>
<evidence type="ECO:0000313" key="1">
    <source>
        <dbReference type="EMBL" id="CAH0476132.1"/>
    </source>
</evidence>
<accession>A0AAU9KZM1</accession>
<dbReference type="EMBL" id="CAKKTJ010000136">
    <property type="protein sequence ID" value="CAH0476132.1"/>
    <property type="molecule type" value="Genomic_DNA"/>
</dbReference>
<comment type="caution">
    <text evidence="1">The sequence shown here is derived from an EMBL/GenBank/DDBJ whole genome shotgun (WGS) entry which is preliminary data.</text>
</comment>
<dbReference type="Proteomes" id="UP001160483">
    <property type="component" value="Unassembled WGS sequence"/>
</dbReference>
<sequence>MCNGNDSMDLVAMTVTQLLEPKSDEKDIFVTQIAMITSECAFAVIQQQIANQHFKQLDEDHDEDKWQLLH</sequence>
<protein>
    <submittedName>
        <fullName evidence="1">Uncharacterized protein</fullName>
    </submittedName>
</protein>
<name>A0AAU9KZM1_9STRA</name>
<organism evidence="1 2">
    <name type="scientific">Peronospora belbahrii</name>
    <dbReference type="NCBI Taxonomy" id="622444"/>
    <lineage>
        <taxon>Eukaryota</taxon>
        <taxon>Sar</taxon>
        <taxon>Stramenopiles</taxon>
        <taxon>Oomycota</taxon>
        <taxon>Peronosporomycetes</taxon>
        <taxon>Peronosporales</taxon>
        <taxon>Peronosporaceae</taxon>
        <taxon>Peronospora</taxon>
    </lineage>
</organism>
<dbReference type="AlphaFoldDB" id="A0AAU9KZM1"/>
<reference evidence="1" key="1">
    <citation type="submission" date="2021-11" db="EMBL/GenBank/DDBJ databases">
        <authorList>
            <person name="Islam A."/>
            <person name="Islam S."/>
            <person name="Flora M.S."/>
            <person name="Rahman M."/>
            <person name="Ziaur R.M."/>
            <person name="Epstein J.H."/>
            <person name="Hassan M."/>
            <person name="Klassen M."/>
            <person name="Woodard K."/>
            <person name="Webb A."/>
            <person name="Webby R.J."/>
            <person name="El Zowalaty M.E."/>
        </authorList>
    </citation>
    <scope>NUCLEOTIDE SEQUENCE</scope>
    <source>
        <strain evidence="1">Pbs3</strain>
    </source>
</reference>
<evidence type="ECO:0000313" key="2">
    <source>
        <dbReference type="Proteomes" id="UP001160483"/>
    </source>
</evidence>